<evidence type="ECO:0000313" key="1">
    <source>
        <dbReference type="EMBL" id="CAE80436.1"/>
    </source>
</evidence>
<name>Q6MJX3_BDEBA</name>
<proteinExistence type="predicted"/>
<sequence>MFCKVPFCNEISQTQTETVCDALKRDVIFSI</sequence>
<gene>
    <name evidence="1" type="ordered locus">Bd2643</name>
</gene>
<keyword evidence="2" id="KW-1185">Reference proteome</keyword>
<dbReference type="KEGG" id="bba:Bd2643"/>
<dbReference type="HOGENOM" id="CLU_3395279_0_0_7"/>
<reference evidence="1 2" key="1">
    <citation type="journal article" date="2004" name="Science">
        <title>A predator unmasked: life cycle of Bdellovibrio bacteriovorus from a genomic perspective.</title>
        <authorList>
            <person name="Rendulic S."/>
            <person name="Jagtap P."/>
            <person name="Rosinus A."/>
            <person name="Eppinger M."/>
            <person name="Baar C."/>
            <person name="Lanz C."/>
            <person name="Keller H."/>
            <person name="Lambert C."/>
            <person name="Evans K.J."/>
            <person name="Goesmann A."/>
            <person name="Meyer F."/>
            <person name="Sockett R.E."/>
            <person name="Schuster S.C."/>
        </authorList>
    </citation>
    <scope>NUCLEOTIDE SEQUENCE [LARGE SCALE GENOMIC DNA]</scope>
    <source>
        <strain evidence="2">ATCC 15356 / DSM 50701 / NCIMB 9529 / HD100</strain>
    </source>
</reference>
<accession>Q6MJX3</accession>
<dbReference type="Proteomes" id="UP000008080">
    <property type="component" value="Chromosome"/>
</dbReference>
<evidence type="ECO:0000313" key="2">
    <source>
        <dbReference type="Proteomes" id="UP000008080"/>
    </source>
</evidence>
<dbReference type="AlphaFoldDB" id="Q6MJX3"/>
<dbReference type="STRING" id="264462.Bd2643"/>
<protein>
    <submittedName>
        <fullName evidence="1">Uncharacterized protein</fullName>
    </submittedName>
</protein>
<dbReference type="EMBL" id="BX842653">
    <property type="protein sequence ID" value="CAE80436.1"/>
    <property type="molecule type" value="Genomic_DNA"/>
</dbReference>
<organism evidence="1 2">
    <name type="scientific">Bdellovibrio bacteriovorus (strain ATCC 15356 / DSM 50701 / NCIMB 9529 / HD100)</name>
    <dbReference type="NCBI Taxonomy" id="264462"/>
    <lineage>
        <taxon>Bacteria</taxon>
        <taxon>Pseudomonadati</taxon>
        <taxon>Bdellovibrionota</taxon>
        <taxon>Bdellovibrionia</taxon>
        <taxon>Bdellovibrionales</taxon>
        <taxon>Pseudobdellovibrionaceae</taxon>
        <taxon>Bdellovibrio</taxon>
    </lineage>
</organism>